<dbReference type="VEuPathDB" id="CryptoDB:Cvel_11321"/>
<dbReference type="EMBL" id="CDMZ01005274">
    <property type="protein sequence ID" value="CEM52507.1"/>
    <property type="molecule type" value="Genomic_DNA"/>
</dbReference>
<evidence type="ECO:0000313" key="1">
    <source>
        <dbReference type="EMBL" id="CEM52507.1"/>
    </source>
</evidence>
<protein>
    <submittedName>
        <fullName evidence="1">Uncharacterized protein</fullName>
    </submittedName>
</protein>
<organism evidence="1">
    <name type="scientific">Chromera velia CCMP2878</name>
    <dbReference type="NCBI Taxonomy" id="1169474"/>
    <lineage>
        <taxon>Eukaryota</taxon>
        <taxon>Sar</taxon>
        <taxon>Alveolata</taxon>
        <taxon>Colpodellida</taxon>
        <taxon>Chromeraceae</taxon>
        <taxon>Chromera</taxon>
    </lineage>
</organism>
<dbReference type="AlphaFoldDB" id="A0A0G4I661"/>
<gene>
    <name evidence="1" type="ORF">Cvel_11321</name>
</gene>
<reference evidence="1" key="1">
    <citation type="submission" date="2014-11" db="EMBL/GenBank/DDBJ databases">
        <authorList>
            <person name="Otto D Thomas"/>
            <person name="Naeem Raeece"/>
        </authorList>
    </citation>
    <scope>NUCLEOTIDE SEQUENCE</scope>
</reference>
<name>A0A0G4I661_9ALVE</name>
<proteinExistence type="predicted"/>
<accession>A0A0G4I661</accession>
<sequence length="206" mass="23594">MLGQPYHLICASPLTVSSELYLAKVLFLLRKSKGNFEAEQEILCKGLFEEKYFADFLRSKKVRTVDDDAYKDDPAAMTRKDIMVMFTVLFRGGKDIPAYLSKHLSKADLDSNLKTLYSLMFNWSIPDPPEVTEEKKPGSHKKSKKYTHLPLKDKGKNDLRWLPDVVDLLIKGMKPSDLPPCVYLVSAQQFLQPELGIRPSTLRILW</sequence>